<dbReference type="AlphaFoldDB" id="A0A939G5W9"/>
<evidence type="ECO:0000256" key="6">
    <source>
        <dbReference type="ARBA" id="ARBA00022679"/>
    </source>
</evidence>
<dbReference type="GO" id="GO:0004315">
    <property type="term" value="F:3-oxoacyl-[acyl-carrier-protein] synthase activity"/>
    <property type="evidence" value="ECO:0007669"/>
    <property type="project" value="UniProtKB-EC"/>
</dbReference>
<dbReference type="EMBL" id="JAFMYU010000016">
    <property type="protein sequence ID" value="MBO0932982.1"/>
    <property type="molecule type" value="Genomic_DNA"/>
</dbReference>
<dbReference type="InterPro" id="IPR020841">
    <property type="entry name" value="PKS_Beta-ketoAc_synthase_dom"/>
</dbReference>
<evidence type="ECO:0000256" key="2">
    <source>
        <dbReference type="ARBA" id="ARBA00008467"/>
    </source>
</evidence>
<gene>
    <name evidence="15" type="ORF">J2I48_18380</name>
</gene>
<accession>A0A939G5W9</accession>
<comment type="catalytic activity">
    <reaction evidence="12">
        <text>a fatty acyl-[ACP] + malonyl-[ACP] + H(+) = a 3-oxoacyl-[ACP] + holo-[ACP] + CO2</text>
        <dbReference type="Rhea" id="RHEA:22836"/>
        <dbReference type="Rhea" id="RHEA-COMP:9623"/>
        <dbReference type="Rhea" id="RHEA-COMP:9685"/>
        <dbReference type="Rhea" id="RHEA-COMP:9916"/>
        <dbReference type="Rhea" id="RHEA-COMP:14125"/>
        <dbReference type="ChEBI" id="CHEBI:15378"/>
        <dbReference type="ChEBI" id="CHEBI:16526"/>
        <dbReference type="ChEBI" id="CHEBI:64479"/>
        <dbReference type="ChEBI" id="CHEBI:78449"/>
        <dbReference type="ChEBI" id="CHEBI:78776"/>
        <dbReference type="ChEBI" id="CHEBI:138651"/>
        <dbReference type="EC" id="2.3.1.41"/>
    </reaction>
    <physiologicalReaction direction="left-to-right" evidence="12">
        <dbReference type="Rhea" id="RHEA:22837"/>
    </physiologicalReaction>
</comment>
<dbReference type="Pfam" id="PF00109">
    <property type="entry name" value="ketoacyl-synt"/>
    <property type="match status" value="1"/>
</dbReference>
<evidence type="ECO:0000256" key="5">
    <source>
        <dbReference type="ARBA" id="ARBA00022490"/>
    </source>
</evidence>
<evidence type="ECO:0000259" key="14">
    <source>
        <dbReference type="PROSITE" id="PS52004"/>
    </source>
</evidence>
<dbReference type="SUPFAM" id="SSF53901">
    <property type="entry name" value="Thiolase-like"/>
    <property type="match status" value="2"/>
</dbReference>
<evidence type="ECO:0000256" key="1">
    <source>
        <dbReference type="ARBA" id="ARBA00004496"/>
    </source>
</evidence>
<dbReference type="InterPro" id="IPR016039">
    <property type="entry name" value="Thiolase-like"/>
</dbReference>
<evidence type="ECO:0000313" key="16">
    <source>
        <dbReference type="Proteomes" id="UP000664795"/>
    </source>
</evidence>
<dbReference type="GO" id="GO:0005829">
    <property type="term" value="C:cytosol"/>
    <property type="evidence" value="ECO:0007669"/>
    <property type="project" value="TreeGrafter"/>
</dbReference>
<comment type="caution">
    <text evidence="15">The sequence shown here is derived from an EMBL/GenBank/DDBJ whole genome shotgun (WGS) entry which is preliminary data.</text>
</comment>
<feature type="domain" description="Ketosynthase family 3 (KS3)" evidence="14">
    <location>
        <begin position="1"/>
        <end position="419"/>
    </location>
</feature>
<dbReference type="CDD" id="cd00834">
    <property type="entry name" value="KAS_I_II"/>
    <property type="match status" value="1"/>
</dbReference>
<dbReference type="Proteomes" id="UP000664795">
    <property type="component" value="Unassembled WGS sequence"/>
</dbReference>
<keyword evidence="16" id="KW-1185">Reference proteome</keyword>
<evidence type="ECO:0000256" key="13">
    <source>
        <dbReference type="RuleBase" id="RU003694"/>
    </source>
</evidence>
<proteinExistence type="inferred from homology"/>
<dbReference type="InterPro" id="IPR014031">
    <property type="entry name" value="Ketoacyl_synth_C"/>
</dbReference>
<evidence type="ECO:0000256" key="9">
    <source>
        <dbReference type="ARBA" id="ARBA00041620"/>
    </source>
</evidence>
<dbReference type="EC" id="2.3.1.41" evidence="4"/>
<comment type="similarity">
    <text evidence="2 13">Belongs to the thiolase-like superfamily. Beta-ketoacyl-ACP synthases family.</text>
</comment>
<comment type="catalytic activity">
    <reaction evidence="11">
        <text>(3Z)-decenoyl-[ACP] + malonyl-[ACP] + H(+) = 3-oxo-(5Z)-dodecenoyl-[ACP] + holo-[ACP] + CO2</text>
        <dbReference type="Rhea" id="RHEA:54940"/>
        <dbReference type="Rhea" id="RHEA-COMP:9623"/>
        <dbReference type="Rhea" id="RHEA-COMP:9685"/>
        <dbReference type="Rhea" id="RHEA-COMP:9927"/>
        <dbReference type="Rhea" id="RHEA-COMP:14042"/>
        <dbReference type="ChEBI" id="CHEBI:15378"/>
        <dbReference type="ChEBI" id="CHEBI:16526"/>
        <dbReference type="ChEBI" id="CHEBI:64479"/>
        <dbReference type="ChEBI" id="CHEBI:78449"/>
        <dbReference type="ChEBI" id="CHEBI:78798"/>
        <dbReference type="ChEBI" id="CHEBI:138410"/>
    </reaction>
    <physiologicalReaction direction="left-to-right" evidence="11">
        <dbReference type="Rhea" id="RHEA:54941"/>
    </physiologicalReaction>
</comment>
<dbReference type="PANTHER" id="PTHR11712">
    <property type="entry name" value="POLYKETIDE SYNTHASE-RELATED"/>
    <property type="match status" value="1"/>
</dbReference>
<keyword evidence="6 13" id="KW-0808">Transferase</keyword>
<comment type="subunit">
    <text evidence="3">Homodimer.</text>
</comment>
<sequence>MRRVVVTGLGVVAPNGADVPSFTQSIRQGQSGIRVIPQLMDWNLGCWVAGWPQLEEGVLSAYFTENTLKALKSTNVIYGCVAATQAWLDAGLTIDPDTVDWDTGCVFGTTSCDTTVMREAVNTIDRMESRRLGTRFIEQTMFSGVCAYVGGLLGLGNQVSANASACATGTESILLAYDRIRHGYANRMVAGSAESASPHIWAASDAMRIITRRSNPTPETASRPMSATAAGFVPSSGAGALILEERDMAIARGARIYAEIKGGYTNSGGQRDGGTMTAPSPAGVRRCIERAMELSDIKAADVDLICGHLTSTFADKVEVRSWATVLDRWGADFPYINSLKSMIGHCLGAAGSIESVAAILQLHHGFVHPSINCEDPHPEIEALISPSRIPAQLIEQEINTVIKANFGFGDVNSCIVFTKP</sequence>
<keyword evidence="5" id="KW-0963">Cytoplasm</keyword>
<dbReference type="RefSeq" id="WP_207336949.1">
    <property type="nucleotide sequence ID" value="NZ_JAFMYU010000016.1"/>
</dbReference>
<dbReference type="Gene3D" id="3.40.47.10">
    <property type="match status" value="1"/>
</dbReference>
<evidence type="ECO:0000256" key="8">
    <source>
        <dbReference type="ARBA" id="ARBA00039450"/>
    </source>
</evidence>
<evidence type="ECO:0000256" key="10">
    <source>
        <dbReference type="ARBA" id="ARBA00042143"/>
    </source>
</evidence>
<dbReference type="PANTHER" id="PTHR11712:SF306">
    <property type="entry name" value="3-OXOACYL-[ACYL-CARRIER-PROTEIN] SYNTHASE 1"/>
    <property type="match status" value="1"/>
</dbReference>
<evidence type="ECO:0000256" key="12">
    <source>
        <dbReference type="ARBA" id="ARBA00048506"/>
    </source>
</evidence>
<dbReference type="InterPro" id="IPR000794">
    <property type="entry name" value="Beta-ketoacyl_synthase"/>
</dbReference>
<evidence type="ECO:0000256" key="7">
    <source>
        <dbReference type="ARBA" id="ARBA00023315"/>
    </source>
</evidence>
<dbReference type="SMART" id="SM00825">
    <property type="entry name" value="PKS_KS"/>
    <property type="match status" value="1"/>
</dbReference>
<name>A0A939G5W9_9BACT</name>
<comment type="subcellular location">
    <subcellularLocation>
        <location evidence="1">Cytoplasm</location>
    </subcellularLocation>
</comment>
<dbReference type="PROSITE" id="PS52004">
    <property type="entry name" value="KS3_2"/>
    <property type="match status" value="1"/>
</dbReference>
<reference evidence="15 16" key="1">
    <citation type="submission" date="2021-03" db="EMBL/GenBank/DDBJ databases">
        <title>Fibrella sp. HMF5036 genome sequencing and assembly.</title>
        <authorList>
            <person name="Kang H."/>
            <person name="Kim H."/>
            <person name="Bae S."/>
            <person name="Joh K."/>
        </authorList>
    </citation>
    <scope>NUCLEOTIDE SEQUENCE [LARGE SCALE GENOMIC DNA]</scope>
    <source>
        <strain evidence="15 16">HMF5036</strain>
    </source>
</reference>
<dbReference type="GO" id="GO:0006633">
    <property type="term" value="P:fatty acid biosynthetic process"/>
    <property type="evidence" value="ECO:0007669"/>
    <property type="project" value="TreeGrafter"/>
</dbReference>
<protein>
    <recommendedName>
        <fullName evidence="8">3-oxoacyl-[acyl-carrier-protein] synthase 1</fullName>
        <ecNumber evidence="4">2.3.1.41</ecNumber>
    </recommendedName>
    <alternativeName>
        <fullName evidence="9">3-oxoacyl-[acyl-carrier-protein] synthase I</fullName>
    </alternativeName>
    <alternativeName>
        <fullName evidence="10">Beta-ketoacyl-ACP synthase I</fullName>
    </alternativeName>
</protein>
<keyword evidence="7" id="KW-0012">Acyltransferase</keyword>
<evidence type="ECO:0000256" key="3">
    <source>
        <dbReference type="ARBA" id="ARBA00011738"/>
    </source>
</evidence>
<evidence type="ECO:0000313" key="15">
    <source>
        <dbReference type="EMBL" id="MBO0932982.1"/>
    </source>
</evidence>
<dbReference type="InterPro" id="IPR014030">
    <property type="entry name" value="Ketoacyl_synth_N"/>
</dbReference>
<evidence type="ECO:0000256" key="11">
    <source>
        <dbReference type="ARBA" id="ARBA00048121"/>
    </source>
</evidence>
<evidence type="ECO:0000256" key="4">
    <source>
        <dbReference type="ARBA" id="ARBA00013191"/>
    </source>
</evidence>
<organism evidence="15 16">
    <name type="scientific">Fibrella aquatilis</name>
    <dbReference type="NCBI Taxonomy" id="2817059"/>
    <lineage>
        <taxon>Bacteria</taxon>
        <taxon>Pseudomonadati</taxon>
        <taxon>Bacteroidota</taxon>
        <taxon>Cytophagia</taxon>
        <taxon>Cytophagales</taxon>
        <taxon>Spirosomataceae</taxon>
        <taxon>Fibrella</taxon>
    </lineage>
</organism>
<dbReference type="Pfam" id="PF02801">
    <property type="entry name" value="Ketoacyl-synt_C"/>
    <property type="match status" value="1"/>
</dbReference>